<feature type="region of interest" description="Disordered" evidence="1">
    <location>
        <begin position="15"/>
        <end position="42"/>
    </location>
</feature>
<evidence type="ECO:0000313" key="3">
    <source>
        <dbReference type="Proteomes" id="UP001472677"/>
    </source>
</evidence>
<feature type="compositionally biased region" description="Basic and acidic residues" evidence="1">
    <location>
        <begin position="28"/>
        <end position="42"/>
    </location>
</feature>
<organism evidence="2 3">
    <name type="scientific">Hibiscus sabdariffa</name>
    <name type="common">roselle</name>
    <dbReference type="NCBI Taxonomy" id="183260"/>
    <lineage>
        <taxon>Eukaryota</taxon>
        <taxon>Viridiplantae</taxon>
        <taxon>Streptophyta</taxon>
        <taxon>Embryophyta</taxon>
        <taxon>Tracheophyta</taxon>
        <taxon>Spermatophyta</taxon>
        <taxon>Magnoliopsida</taxon>
        <taxon>eudicotyledons</taxon>
        <taxon>Gunneridae</taxon>
        <taxon>Pentapetalae</taxon>
        <taxon>rosids</taxon>
        <taxon>malvids</taxon>
        <taxon>Malvales</taxon>
        <taxon>Malvaceae</taxon>
        <taxon>Malvoideae</taxon>
        <taxon>Hibiscus</taxon>
    </lineage>
</organism>
<dbReference type="PANTHER" id="PTHR36760:SF1">
    <property type="entry name" value="ACIDIC LEUCINE-RICH NUCLEAR PHOSPHOPROTEIN 32 FAMILY B PROTEIN"/>
    <property type="match status" value="1"/>
</dbReference>
<keyword evidence="3" id="KW-1185">Reference proteome</keyword>
<gene>
    <name evidence="2" type="ORF">V6N12_022893</name>
</gene>
<name>A0ABR2FW17_9ROSI</name>
<comment type="caution">
    <text evidence="2">The sequence shown here is derived from an EMBL/GenBank/DDBJ whole genome shotgun (WGS) entry which is preliminary data.</text>
</comment>
<evidence type="ECO:0000256" key="1">
    <source>
        <dbReference type="SAM" id="MobiDB-lite"/>
    </source>
</evidence>
<sequence length="183" mass="20740">MESRGDCFQAVEEVPIENKGPSGVPENSKSEEITRTEDNGSEHAAKAIVDGTSYNSQTMGSDDWNFGSTRKQKEWTRTLACKLFEEKHSYNVDGDGEAMDLLWEVFETDSEVKSGLKEGESNSSGYCYYDEQELNAQVYCFQTLKLTTEKMNLGRGRPNPNLVKNISKVLGWLRYIRARLDKK</sequence>
<evidence type="ECO:0000313" key="2">
    <source>
        <dbReference type="EMBL" id="KAK8588453.1"/>
    </source>
</evidence>
<accession>A0ABR2FW17</accession>
<dbReference type="Proteomes" id="UP001472677">
    <property type="component" value="Unassembled WGS sequence"/>
</dbReference>
<dbReference type="EMBL" id="JBBPBM010000004">
    <property type="protein sequence ID" value="KAK8588453.1"/>
    <property type="molecule type" value="Genomic_DNA"/>
</dbReference>
<dbReference type="PANTHER" id="PTHR36760">
    <property type="entry name" value="ACIDIC LEUCINE-RICH NUCLEAR PHOSPHOPROTEIN 32 FAMILY B PROTEIN"/>
    <property type="match status" value="1"/>
</dbReference>
<protein>
    <submittedName>
        <fullName evidence="2">Uncharacterized protein</fullName>
    </submittedName>
</protein>
<proteinExistence type="predicted"/>
<reference evidence="2 3" key="1">
    <citation type="journal article" date="2024" name="G3 (Bethesda)">
        <title>Genome assembly of Hibiscus sabdariffa L. provides insights into metabolisms of medicinal natural products.</title>
        <authorList>
            <person name="Kim T."/>
        </authorList>
    </citation>
    <scope>NUCLEOTIDE SEQUENCE [LARGE SCALE GENOMIC DNA]</scope>
    <source>
        <strain evidence="2">TK-2024</strain>
        <tissue evidence="2">Old leaves</tissue>
    </source>
</reference>